<comment type="caution">
    <text evidence="2">The sequence shown here is derived from an EMBL/GenBank/DDBJ whole genome shotgun (WGS) entry which is preliminary data.</text>
</comment>
<evidence type="ECO:0000313" key="2">
    <source>
        <dbReference type="EMBL" id="GBP42912.1"/>
    </source>
</evidence>
<dbReference type="Proteomes" id="UP000299102">
    <property type="component" value="Unassembled WGS sequence"/>
</dbReference>
<reference evidence="2 3" key="1">
    <citation type="journal article" date="2019" name="Commun. Biol.">
        <title>The bagworm genome reveals a unique fibroin gene that provides high tensile strength.</title>
        <authorList>
            <person name="Kono N."/>
            <person name="Nakamura H."/>
            <person name="Ohtoshi R."/>
            <person name="Tomita M."/>
            <person name="Numata K."/>
            <person name="Arakawa K."/>
        </authorList>
    </citation>
    <scope>NUCLEOTIDE SEQUENCE [LARGE SCALE GENOMIC DNA]</scope>
</reference>
<name>A0A4C1VX28_EUMVA</name>
<evidence type="ECO:0000256" key="1">
    <source>
        <dbReference type="SAM" id="MobiDB-lite"/>
    </source>
</evidence>
<gene>
    <name evidence="2" type="ORF">EVAR_87291_1</name>
</gene>
<accession>A0A4C1VX28</accession>
<feature type="compositionally biased region" description="Low complexity" evidence="1">
    <location>
        <begin position="24"/>
        <end position="34"/>
    </location>
</feature>
<evidence type="ECO:0000313" key="3">
    <source>
        <dbReference type="Proteomes" id="UP000299102"/>
    </source>
</evidence>
<feature type="region of interest" description="Disordered" evidence="1">
    <location>
        <begin position="1"/>
        <end position="34"/>
    </location>
</feature>
<feature type="compositionally biased region" description="Polar residues" evidence="1">
    <location>
        <begin position="1"/>
        <end position="12"/>
    </location>
</feature>
<dbReference type="AlphaFoldDB" id="A0A4C1VX28"/>
<keyword evidence="3" id="KW-1185">Reference proteome</keyword>
<protein>
    <submittedName>
        <fullName evidence="2">Uncharacterized protein</fullName>
    </submittedName>
</protein>
<proteinExistence type="predicted"/>
<dbReference type="EMBL" id="BGZK01000426">
    <property type="protein sequence ID" value="GBP42912.1"/>
    <property type="molecule type" value="Genomic_DNA"/>
</dbReference>
<organism evidence="2 3">
    <name type="scientific">Eumeta variegata</name>
    <name type="common">Bagworm moth</name>
    <name type="synonym">Eumeta japonica</name>
    <dbReference type="NCBI Taxonomy" id="151549"/>
    <lineage>
        <taxon>Eukaryota</taxon>
        <taxon>Metazoa</taxon>
        <taxon>Ecdysozoa</taxon>
        <taxon>Arthropoda</taxon>
        <taxon>Hexapoda</taxon>
        <taxon>Insecta</taxon>
        <taxon>Pterygota</taxon>
        <taxon>Neoptera</taxon>
        <taxon>Endopterygota</taxon>
        <taxon>Lepidoptera</taxon>
        <taxon>Glossata</taxon>
        <taxon>Ditrysia</taxon>
        <taxon>Tineoidea</taxon>
        <taxon>Psychidae</taxon>
        <taxon>Oiketicinae</taxon>
        <taxon>Eumeta</taxon>
    </lineage>
</organism>
<sequence>MALFWGSNSWSFPDSVGDPEEVSVDSPSSSSIVTAGSGSMMKWWVAAPSEPEKLDDGEPRRSEKTTTITHLRISVRSFVRGSSTPCCGCSCGYEPMARTRASSRAGHCPLGFRYGDLQSAVGCSVSADRHARLM</sequence>